<feature type="transmembrane region" description="Helical" evidence="5">
    <location>
        <begin position="506"/>
        <end position="526"/>
    </location>
</feature>
<keyword evidence="6" id="KW-0732">Signal</keyword>
<comment type="similarity">
    <text evidence="2">Belongs to the peptidase S1 family. CLIP subfamily.</text>
</comment>
<keyword evidence="9" id="KW-1185">Reference proteome</keyword>
<evidence type="ECO:0000256" key="2">
    <source>
        <dbReference type="ARBA" id="ARBA00024195"/>
    </source>
</evidence>
<proteinExistence type="inferred from homology"/>
<dbReference type="InterPro" id="IPR001254">
    <property type="entry name" value="Trypsin_dom"/>
</dbReference>
<dbReference type="PROSITE" id="PS00135">
    <property type="entry name" value="TRYPSIN_SER"/>
    <property type="match status" value="1"/>
</dbReference>
<feature type="domain" description="Peptidase S1" evidence="7">
    <location>
        <begin position="27"/>
        <end position="276"/>
    </location>
</feature>
<keyword evidence="3" id="KW-0378">Hydrolase</keyword>
<organism evidence="8 9">
    <name type="scientific">Steinernema hermaphroditum</name>
    <dbReference type="NCBI Taxonomy" id="289476"/>
    <lineage>
        <taxon>Eukaryota</taxon>
        <taxon>Metazoa</taxon>
        <taxon>Ecdysozoa</taxon>
        <taxon>Nematoda</taxon>
        <taxon>Chromadorea</taxon>
        <taxon>Rhabditida</taxon>
        <taxon>Tylenchina</taxon>
        <taxon>Panagrolaimomorpha</taxon>
        <taxon>Strongyloidoidea</taxon>
        <taxon>Steinernematidae</taxon>
        <taxon>Steinernema</taxon>
    </lineage>
</organism>
<dbReference type="InterPro" id="IPR018114">
    <property type="entry name" value="TRYPSIN_HIS"/>
</dbReference>
<keyword evidence="1" id="KW-1015">Disulfide bond</keyword>
<dbReference type="PROSITE" id="PS50240">
    <property type="entry name" value="TRYPSIN_DOM"/>
    <property type="match status" value="1"/>
</dbReference>
<dbReference type="PROSITE" id="PS00134">
    <property type="entry name" value="TRYPSIN_HIS"/>
    <property type="match status" value="1"/>
</dbReference>
<dbReference type="PANTHER" id="PTHR24256">
    <property type="entry name" value="TRYPTASE-RELATED"/>
    <property type="match status" value="1"/>
</dbReference>
<evidence type="ECO:0000259" key="7">
    <source>
        <dbReference type="PROSITE" id="PS50240"/>
    </source>
</evidence>
<dbReference type="InterPro" id="IPR043504">
    <property type="entry name" value="Peptidase_S1_PA_chymotrypsin"/>
</dbReference>
<dbReference type="InterPro" id="IPR001314">
    <property type="entry name" value="Peptidase_S1A"/>
</dbReference>
<feature type="region of interest" description="Disordered" evidence="4">
    <location>
        <begin position="622"/>
        <end position="644"/>
    </location>
</feature>
<reference evidence="8" key="1">
    <citation type="submission" date="2023-06" db="EMBL/GenBank/DDBJ databases">
        <title>Genomic analysis of the entomopathogenic nematode Steinernema hermaphroditum.</title>
        <authorList>
            <person name="Schwarz E.M."/>
            <person name="Heppert J.K."/>
            <person name="Baniya A."/>
            <person name="Schwartz H.T."/>
            <person name="Tan C.-H."/>
            <person name="Antoshechkin I."/>
            <person name="Sternberg P.W."/>
            <person name="Goodrich-Blair H."/>
            <person name="Dillman A.R."/>
        </authorList>
    </citation>
    <scope>NUCLEOTIDE SEQUENCE</scope>
    <source>
        <strain evidence="8">PS9179</strain>
        <tissue evidence="8">Whole animal</tissue>
    </source>
</reference>
<feature type="transmembrane region" description="Helical" evidence="5">
    <location>
        <begin position="334"/>
        <end position="355"/>
    </location>
</feature>
<comment type="caution">
    <text evidence="8">The sequence shown here is derived from an EMBL/GenBank/DDBJ whole genome shotgun (WGS) entry which is preliminary data.</text>
</comment>
<gene>
    <name evidence="8" type="ORF">QR680_010220</name>
</gene>
<feature type="signal peptide" evidence="6">
    <location>
        <begin position="1"/>
        <end position="16"/>
    </location>
</feature>
<keyword evidence="5" id="KW-0812">Transmembrane</keyword>
<sequence>MRCVLIFALILVSAHCLPRGARTSELVFGGTRAHLGQFPMQVFINITDSYGSEGICGGSLISASHVLTAAHCFLGGVSTIEVSVGLININSPAQSVFAKTIINHPLTYINETYGIHDISILELQSPVDLSNPNVHVAKLVKDDSELVKSAKAIVSGFGTYKYQGNDSITSEDLLYTEVDIFSQSTCKKAMESGMYLIHLASPLNSTFCAGAKDRGIGEGDSGGPMQVNYNNELYQVGISSLGPDGGPDIDEHHQDQYPSFFTRVSSYCDFIENTTGGAAKCKPMYKAIAILSFSIIALLSCLTLLMMIAIFYTKSFQSMWKKSPSLALFHVSNILLAVQSLCCAGQWILFALGVIENVPENLFQLLSISHAGMVITQFNYYSTVALFLQRIYHLLFPANAVKRFNTVVLSILFAASLISSILPVYTLIAKSNAANGRPVPEGCYSIDCLNIADTVADFTRLFQFSYALCRIVVLNALGVYMLYLLRKHAKNIQSVLEKKNNSFARYVFCLHVFVQMLPFGIDTLLASTAHIHISEYIGPYGVLGCAIDFTVQTLVYYSTINMDCLPSDLIDHLVHFLPMADVKTIIKATAGSADLAAWNEVAEDHLRERFVLHLSVYLPCNDDEEDSEDSTDSEYDEGDYYNDAPTDEYAEYEYERYYIPPKRPKLTQDEKKKEEKKLAPFLISVHKGVFDGIRPISHWKFKNSRYAWLESVTFHSYQPNQDEMYQPYELQDILRIISLPIAPRGDTRYHSTLSLDWIRPTAMDSALKMLNVLPKTFTQIIFSNHRDGIDLKVEEFLSDYLDRETSLKHLWFIMEKYDSSAKQVLADRIVAFFNRKKLVEVSIPKGMISDAQGEKIFEHWLNSDGFSQGYKEFRRFSEDWNLCRKPNSLGYLIHPSNRSSLHVSYQDLKIVKFEPWHVPVTMKWMDALIDKWRNGGGLYICKKMRQIELLMENEEWTKLLAKSDHQDLTDDFFRISAVPIDTEAVEDWNLDKLFELR</sequence>
<evidence type="ECO:0000313" key="8">
    <source>
        <dbReference type="EMBL" id="KAK0427424.1"/>
    </source>
</evidence>
<feature type="chain" id="PRO_5041399235" description="Peptidase S1 domain-containing protein" evidence="6">
    <location>
        <begin position="17"/>
        <end position="997"/>
    </location>
</feature>
<dbReference type="InterPro" id="IPR009003">
    <property type="entry name" value="Peptidase_S1_PA"/>
</dbReference>
<feature type="transmembrane region" description="Helical" evidence="5">
    <location>
        <begin position="464"/>
        <end position="485"/>
    </location>
</feature>
<keyword evidence="5" id="KW-0472">Membrane</keyword>
<feature type="transmembrane region" description="Helical" evidence="5">
    <location>
        <begin position="367"/>
        <end position="388"/>
    </location>
</feature>
<evidence type="ECO:0000256" key="6">
    <source>
        <dbReference type="SAM" id="SignalP"/>
    </source>
</evidence>
<evidence type="ECO:0000313" key="9">
    <source>
        <dbReference type="Proteomes" id="UP001175271"/>
    </source>
</evidence>
<dbReference type="SUPFAM" id="SSF50494">
    <property type="entry name" value="Trypsin-like serine proteases"/>
    <property type="match status" value="1"/>
</dbReference>
<dbReference type="EMBL" id="JAUCMV010000001">
    <property type="protein sequence ID" value="KAK0427424.1"/>
    <property type="molecule type" value="Genomic_DNA"/>
</dbReference>
<feature type="transmembrane region" description="Helical" evidence="5">
    <location>
        <begin position="288"/>
        <end position="313"/>
    </location>
</feature>
<evidence type="ECO:0000256" key="5">
    <source>
        <dbReference type="SAM" id="Phobius"/>
    </source>
</evidence>
<dbReference type="GO" id="GO:0006508">
    <property type="term" value="P:proteolysis"/>
    <property type="evidence" value="ECO:0007669"/>
    <property type="project" value="UniProtKB-KW"/>
</dbReference>
<dbReference type="InterPro" id="IPR033116">
    <property type="entry name" value="TRYPSIN_SER"/>
</dbReference>
<accession>A0AA39IPV3</accession>
<name>A0AA39IPV3_9BILA</name>
<evidence type="ECO:0000256" key="1">
    <source>
        <dbReference type="ARBA" id="ARBA00023157"/>
    </source>
</evidence>
<dbReference type="PRINTS" id="PR00722">
    <property type="entry name" value="CHYMOTRYPSIN"/>
</dbReference>
<dbReference type="Pfam" id="PF00089">
    <property type="entry name" value="Trypsin"/>
    <property type="match status" value="1"/>
</dbReference>
<dbReference type="SMART" id="SM00020">
    <property type="entry name" value="Tryp_SPc"/>
    <property type="match status" value="1"/>
</dbReference>
<dbReference type="AlphaFoldDB" id="A0AA39IPV3"/>
<dbReference type="Proteomes" id="UP001175271">
    <property type="component" value="Unassembled WGS sequence"/>
</dbReference>
<keyword evidence="3" id="KW-0645">Protease</keyword>
<dbReference type="Gene3D" id="2.40.10.10">
    <property type="entry name" value="Trypsin-like serine proteases"/>
    <property type="match status" value="1"/>
</dbReference>
<keyword evidence="5" id="KW-1133">Transmembrane helix</keyword>
<evidence type="ECO:0000256" key="3">
    <source>
        <dbReference type="RuleBase" id="RU363034"/>
    </source>
</evidence>
<keyword evidence="3" id="KW-0720">Serine protease</keyword>
<protein>
    <recommendedName>
        <fullName evidence="7">Peptidase S1 domain-containing protein</fullName>
    </recommendedName>
</protein>
<dbReference type="CDD" id="cd00190">
    <property type="entry name" value="Tryp_SPc"/>
    <property type="match status" value="1"/>
</dbReference>
<feature type="transmembrane region" description="Helical" evidence="5">
    <location>
        <begin position="408"/>
        <end position="428"/>
    </location>
</feature>
<dbReference type="InterPro" id="IPR051487">
    <property type="entry name" value="Ser/Thr_Proteases_Immune/Dev"/>
</dbReference>
<evidence type="ECO:0000256" key="4">
    <source>
        <dbReference type="SAM" id="MobiDB-lite"/>
    </source>
</evidence>
<dbReference type="GO" id="GO:0004252">
    <property type="term" value="F:serine-type endopeptidase activity"/>
    <property type="evidence" value="ECO:0007669"/>
    <property type="project" value="InterPro"/>
</dbReference>